<feature type="region of interest" description="Disordered" evidence="1">
    <location>
        <begin position="1"/>
        <end position="20"/>
    </location>
</feature>
<evidence type="ECO:0000256" key="1">
    <source>
        <dbReference type="SAM" id="MobiDB-lite"/>
    </source>
</evidence>
<dbReference type="OrthoDB" id="3202607at2759"/>
<feature type="region of interest" description="Disordered" evidence="1">
    <location>
        <begin position="85"/>
        <end position="111"/>
    </location>
</feature>
<name>A0A0C3M1M4_9AGAM</name>
<keyword evidence="3" id="KW-1185">Reference proteome</keyword>
<dbReference type="AlphaFoldDB" id="A0A0C3M1M4"/>
<reference evidence="3" key="2">
    <citation type="submission" date="2015-01" db="EMBL/GenBank/DDBJ databases">
        <title>Evolutionary Origins and Diversification of the Mycorrhizal Mutualists.</title>
        <authorList>
            <consortium name="DOE Joint Genome Institute"/>
            <consortium name="Mycorrhizal Genomics Consortium"/>
            <person name="Kohler A."/>
            <person name="Kuo A."/>
            <person name="Nagy L.G."/>
            <person name="Floudas D."/>
            <person name="Copeland A."/>
            <person name="Barry K.W."/>
            <person name="Cichocki N."/>
            <person name="Veneault-Fourrey C."/>
            <person name="LaButti K."/>
            <person name="Lindquist E.A."/>
            <person name="Lipzen A."/>
            <person name="Lundell T."/>
            <person name="Morin E."/>
            <person name="Murat C."/>
            <person name="Riley R."/>
            <person name="Ohm R."/>
            <person name="Sun H."/>
            <person name="Tunlid A."/>
            <person name="Henrissat B."/>
            <person name="Grigoriev I.V."/>
            <person name="Hibbett D.S."/>
            <person name="Martin F."/>
        </authorList>
    </citation>
    <scope>NUCLEOTIDE SEQUENCE [LARGE SCALE GENOMIC DNA]</scope>
    <source>
        <strain evidence="3">MUT 4182</strain>
    </source>
</reference>
<sequence length="310" mass="33886">MSERKLRSGKKFNPFAGGHSTASLDVEELLQLAAVDSAQSGDLSDAVVLAWGDLIPTSSSTAEKTAPHLSTLEDAHVPEIHPVTTKDLDAPSKSEPLAKTALQAKRTRERARKKLNLDRSRGKEADRRAKFVARSLEVAHQDFILNRTLHSKQGYVGIPDGGQEWGGSSRNPSTRLAYLRDVGGYTIVDTTIDSSVDYPFVDSSGRVWAVVLAEPPGWEARRAGIEKARSRLSGHVAHLKVPPNRRGDFRSYQFGFSHGMGRIDHLGPAQGHLNLGPEQVQRQPPTPRYGDLPRKTLNSVLQLLIADISG</sequence>
<evidence type="ECO:0000313" key="3">
    <source>
        <dbReference type="Proteomes" id="UP000054248"/>
    </source>
</evidence>
<dbReference type="Proteomes" id="UP000054248">
    <property type="component" value="Unassembled WGS sequence"/>
</dbReference>
<dbReference type="HOGENOM" id="CLU_897697_0_0_1"/>
<proteinExistence type="predicted"/>
<accession>A0A0C3M1M4</accession>
<gene>
    <name evidence="2" type="ORF">M407DRAFT_23187</name>
</gene>
<reference evidence="2 3" key="1">
    <citation type="submission" date="2014-04" db="EMBL/GenBank/DDBJ databases">
        <authorList>
            <consortium name="DOE Joint Genome Institute"/>
            <person name="Kuo A."/>
            <person name="Girlanda M."/>
            <person name="Perotto S."/>
            <person name="Kohler A."/>
            <person name="Nagy L.G."/>
            <person name="Floudas D."/>
            <person name="Copeland A."/>
            <person name="Barry K.W."/>
            <person name="Cichocki N."/>
            <person name="Veneault-Fourrey C."/>
            <person name="LaButti K."/>
            <person name="Lindquist E.A."/>
            <person name="Lipzen A."/>
            <person name="Lundell T."/>
            <person name="Morin E."/>
            <person name="Murat C."/>
            <person name="Sun H."/>
            <person name="Tunlid A."/>
            <person name="Henrissat B."/>
            <person name="Grigoriev I.V."/>
            <person name="Hibbett D.S."/>
            <person name="Martin F."/>
            <person name="Nordberg H.P."/>
            <person name="Cantor M.N."/>
            <person name="Hua S.X."/>
        </authorList>
    </citation>
    <scope>NUCLEOTIDE SEQUENCE [LARGE SCALE GENOMIC DNA]</scope>
    <source>
        <strain evidence="2 3">MUT 4182</strain>
    </source>
</reference>
<dbReference type="EMBL" id="KN823006">
    <property type="protein sequence ID" value="KIO27622.1"/>
    <property type="molecule type" value="Genomic_DNA"/>
</dbReference>
<protein>
    <submittedName>
        <fullName evidence="2">Uncharacterized protein</fullName>
    </submittedName>
</protein>
<organism evidence="2 3">
    <name type="scientific">Tulasnella calospora MUT 4182</name>
    <dbReference type="NCBI Taxonomy" id="1051891"/>
    <lineage>
        <taxon>Eukaryota</taxon>
        <taxon>Fungi</taxon>
        <taxon>Dikarya</taxon>
        <taxon>Basidiomycota</taxon>
        <taxon>Agaricomycotina</taxon>
        <taxon>Agaricomycetes</taxon>
        <taxon>Cantharellales</taxon>
        <taxon>Tulasnellaceae</taxon>
        <taxon>Tulasnella</taxon>
    </lineage>
</organism>
<evidence type="ECO:0000313" key="2">
    <source>
        <dbReference type="EMBL" id="KIO27622.1"/>
    </source>
</evidence>